<accession>A0A836CI86</accession>
<dbReference type="AlphaFoldDB" id="A0A836CI86"/>
<name>A0A836CI86_9STRA</name>
<gene>
    <name evidence="3" type="ORF">JKP88DRAFT_272508</name>
</gene>
<proteinExistence type="predicted"/>
<protein>
    <recommendedName>
        <fullName evidence="5">PDZ domain-containing protein</fullName>
    </recommendedName>
</protein>
<evidence type="ECO:0008006" key="5">
    <source>
        <dbReference type="Google" id="ProtNLM"/>
    </source>
</evidence>
<evidence type="ECO:0000313" key="4">
    <source>
        <dbReference type="Proteomes" id="UP000664859"/>
    </source>
</evidence>
<feature type="compositionally biased region" description="Gly residues" evidence="2">
    <location>
        <begin position="469"/>
        <end position="484"/>
    </location>
</feature>
<keyword evidence="1" id="KW-0175">Coiled coil</keyword>
<organism evidence="3 4">
    <name type="scientific">Tribonema minus</name>
    <dbReference type="NCBI Taxonomy" id="303371"/>
    <lineage>
        <taxon>Eukaryota</taxon>
        <taxon>Sar</taxon>
        <taxon>Stramenopiles</taxon>
        <taxon>Ochrophyta</taxon>
        <taxon>PX clade</taxon>
        <taxon>Xanthophyceae</taxon>
        <taxon>Tribonematales</taxon>
        <taxon>Tribonemataceae</taxon>
        <taxon>Tribonema</taxon>
    </lineage>
</organism>
<dbReference type="InterPro" id="IPR036034">
    <property type="entry name" value="PDZ_sf"/>
</dbReference>
<feature type="region of interest" description="Disordered" evidence="2">
    <location>
        <begin position="57"/>
        <end position="83"/>
    </location>
</feature>
<evidence type="ECO:0000256" key="1">
    <source>
        <dbReference type="SAM" id="Coils"/>
    </source>
</evidence>
<reference evidence="3" key="1">
    <citation type="submission" date="2021-02" db="EMBL/GenBank/DDBJ databases">
        <title>First Annotated Genome of the Yellow-green Alga Tribonema minus.</title>
        <authorList>
            <person name="Mahan K.M."/>
        </authorList>
    </citation>
    <scope>NUCLEOTIDE SEQUENCE</scope>
    <source>
        <strain evidence="3">UTEX B ZZ1240</strain>
    </source>
</reference>
<comment type="caution">
    <text evidence="3">The sequence shown here is derived from an EMBL/GenBank/DDBJ whole genome shotgun (WGS) entry which is preliminary data.</text>
</comment>
<evidence type="ECO:0000313" key="3">
    <source>
        <dbReference type="EMBL" id="KAG5186218.1"/>
    </source>
</evidence>
<feature type="compositionally biased region" description="Gly residues" evidence="2">
    <location>
        <begin position="443"/>
        <end position="457"/>
    </location>
</feature>
<dbReference type="EMBL" id="JAFCMP010000112">
    <property type="protein sequence ID" value="KAG5186218.1"/>
    <property type="molecule type" value="Genomic_DNA"/>
</dbReference>
<dbReference type="Proteomes" id="UP000664859">
    <property type="component" value="Unassembled WGS sequence"/>
</dbReference>
<evidence type="ECO:0000256" key="2">
    <source>
        <dbReference type="SAM" id="MobiDB-lite"/>
    </source>
</evidence>
<feature type="region of interest" description="Disordered" evidence="2">
    <location>
        <begin position="443"/>
        <end position="496"/>
    </location>
</feature>
<feature type="region of interest" description="Disordered" evidence="2">
    <location>
        <begin position="590"/>
        <end position="631"/>
    </location>
</feature>
<sequence>MSSAVAEYAAQDPSEEVFHFIVGAGSAAKEQLDASFTTLRVPAAAVAEELDREATELHRQQRTSQATSLTPEREDTTSTAIAASRAVPPAPLSPYMGARRIEVYETDVGRLVMLERRVRKLEAETAAPSPLKPSVSYLFFQVYEIDVSRLVTLERRVRELEAENADLRDVLGEDWESAAEDLTAVFDDQATNQLNNEAAAVRAKLAFTAGDCKEFIAALNTVAATGGYAAYDLSEDCTFKRAFWATREEVELAMEFGLDVVQQDFKQHLRLASRAPTERCFESAWQALHQCLADAGKAEGEVVTYLHQTIYAIRRRWAFCFRLGVLTVGINSTQHCEGYFAKLKAELEKLGTLCSLNTTLGRITARYRAEDQLHMEASTRALDVAVNGINAALRSIYGALLEVAKHHGTLHCLKHIAQEVGAAARYHVEIVDEGRETVSVITAGGGGGAGEAQGAGQGAAVNPAEGRGGEGQGAGQGQGAGAGVGDSEQAPGECAAGATAANRSGAASAAPAYDAFEVTLCMRKGEGLGVKLAFGNGTVIVEAFTRSENGGMLAAEASELTAIGDIITAIDCRRLQGLPQSSAERVLKAARRPRQRLASPAALVIRKRRTQNTVGKRNKGSTGGARKKPKA</sequence>
<keyword evidence="4" id="KW-1185">Reference proteome</keyword>
<dbReference type="Gene3D" id="2.30.42.10">
    <property type="match status" value="1"/>
</dbReference>
<feature type="coiled-coil region" evidence="1">
    <location>
        <begin position="143"/>
        <end position="170"/>
    </location>
</feature>